<dbReference type="GeneID" id="6757980"/>
<keyword evidence="15 25" id="KW-1015">Disulfide bond</keyword>
<dbReference type="eggNOG" id="KOG2791">
    <property type="taxonomic scope" value="Eukaryota"/>
</dbReference>
<evidence type="ECO:0000256" key="6">
    <source>
        <dbReference type="ARBA" id="ARBA00014817"/>
    </source>
</evidence>
<feature type="disulfide bond" evidence="25">
    <location>
        <begin position="252"/>
        <end position="275"/>
    </location>
</feature>
<evidence type="ECO:0000256" key="19">
    <source>
        <dbReference type="ARBA" id="ARBA00031203"/>
    </source>
</evidence>
<dbReference type="InterPro" id="IPR007754">
    <property type="entry name" value="GlcNAc_II"/>
</dbReference>
<gene>
    <name evidence="26" type="ORF">TRIADDRAFT_31240</name>
</gene>
<evidence type="ECO:0000256" key="4">
    <source>
        <dbReference type="ARBA" id="ARBA00011011"/>
    </source>
</evidence>
<feature type="binding site" evidence="23">
    <location>
        <begin position="40"/>
        <end position="44"/>
    </location>
    <ligand>
        <name>substrate</name>
    </ligand>
</feature>
<evidence type="ECO:0000256" key="22">
    <source>
        <dbReference type="ARBA" id="ARBA00093257"/>
    </source>
</evidence>
<dbReference type="RefSeq" id="XP_002116702.1">
    <property type="nucleotide sequence ID" value="XM_002116666.1"/>
</dbReference>
<dbReference type="PANTHER" id="PTHR12871">
    <property type="entry name" value="BETA-1,2-N-ACETYLGLUCOSAMINYLTRANSFERASE II"/>
    <property type="match status" value="1"/>
</dbReference>
<keyword evidence="12" id="KW-1133">Transmembrane helix</keyword>
<keyword evidence="14" id="KW-0472">Membrane</keyword>
<comment type="similarity">
    <text evidence="4">Belongs to the glycosyltransferase 16 (GT16) protein family.</text>
</comment>
<evidence type="ECO:0000256" key="10">
    <source>
        <dbReference type="ARBA" id="ARBA00022723"/>
    </source>
</evidence>
<keyword evidence="11" id="KW-0735">Signal-anchor</keyword>
<reference evidence="26 27" key="1">
    <citation type="journal article" date="2008" name="Nature">
        <title>The Trichoplax genome and the nature of placozoans.</title>
        <authorList>
            <person name="Srivastava M."/>
            <person name="Begovic E."/>
            <person name="Chapman J."/>
            <person name="Putnam N.H."/>
            <person name="Hellsten U."/>
            <person name="Kawashima T."/>
            <person name="Kuo A."/>
            <person name="Mitros T."/>
            <person name="Salamov A."/>
            <person name="Carpenter M.L."/>
            <person name="Signorovitch A.Y."/>
            <person name="Moreno M.A."/>
            <person name="Kamm K."/>
            <person name="Grimwood J."/>
            <person name="Schmutz J."/>
            <person name="Shapiro H."/>
            <person name="Grigoriev I.V."/>
            <person name="Buss L.W."/>
            <person name="Schierwater B."/>
            <person name="Dellaporta S.L."/>
            <person name="Rokhsar D.S."/>
        </authorList>
    </citation>
    <scope>NUCLEOTIDE SEQUENCE [LARGE SCALE GENOMIC DNA]</scope>
    <source>
        <strain evidence="26 27">Grell-BS-1999</strain>
    </source>
</reference>
<dbReference type="Gene3D" id="3.90.550.10">
    <property type="entry name" value="Spore Coat Polysaccharide Biosynthesis Protein SpsA, Chain A"/>
    <property type="match status" value="1"/>
</dbReference>
<comment type="cofactor">
    <cofactor evidence="1 24">
        <name>Mn(2+)</name>
        <dbReference type="ChEBI" id="CHEBI:29035"/>
    </cofactor>
</comment>
<keyword evidence="9" id="KW-0812">Transmembrane</keyword>
<sequence length="370" mass="43234">MTLKQKKNYVLLKNNLQTVLNSHLLQSTSNHKFDLVVVVQSHKRYKYLQALMQSLHKARGINKILLIVSHDYLLTEMRTVVESVQFCPVIQIFFPYSAQLHPDVFPGTDPRDCKRDTPKELALVKKCLNANYPDQFGHYREADYTMTKHHWWWKINFVFDQLNILKDYKGLVLLLEEDHYVAPDFLTIMKLLEQKRNSEYPNCDFLGLGSYNRHGSYSHFKHKVADYVAWASNKNNMGMAMNRATFDKIKRCNNQFCRFDDYNWDWTIQSLSSKCLNRPLTILTMQAPHVFHAGECSGLHHKRFCKMEDTITAIERSLSANMDYLFPQTIGVTSQNREIRRFAGVSRPNGYGGWGDIRDHKLCMSYVKSA</sequence>
<dbReference type="EC" id="2.4.1.143" evidence="5"/>
<evidence type="ECO:0000256" key="5">
    <source>
        <dbReference type="ARBA" id="ARBA00012613"/>
    </source>
</evidence>
<dbReference type="Proteomes" id="UP000009022">
    <property type="component" value="Unassembled WGS sequence"/>
</dbReference>
<dbReference type="OrthoDB" id="6019616at2759"/>
<dbReference type="STRING" id="10228.B3S8T7"/>
<dbReference type="GO" id="GO:0005795">
    <property type="term" value="C:Golgi stack"/>
    <property type="evidence" value="ECO:0007669"/>
    <property type="project" value="InterPro"/>
</dbReference>
<dbReference type="SUPFAM" id="SSF53448">
    <property type="entry name" value="Nucleotide-diphospho-sugar transferases"/>
    <property type="match status" value="1"/>
</dbReference>
<dbReference type="CTD" id="6757980"/>
<evidence type="ECO:0000256" key="9">
    <source>
        <dbReference type="ARBA" id="ARBA00022692"/>
    </source>
</evidence>
<evidence type="ECO:0000256" key="18">
    <source>
        <dbReference type="ARBA" id="ARBA00029663"/>
    </source>
</evidence>
<feature type="disulfide bond" evidence="25">
    <location>
        <begin position="296"/>
        <end position="305"/>
    </location>
</feature>
<evidence type="ECO:0000313" key="27">
    <source>
        <dbReference type="Proteomes" id="UP000009022"/>
    </source>
</evidence>
<evidence type="ECO:0000256" key="13">
    <source>
        <dbReference type="ARBA" id="ARBA00023034"/>
    </source>
</evidence>
<evidence type="ECO:0000256" key="8">
    <source>
        <dbReference type="ARBA" id="ARBA00022679"/>
    </source>
</evidence>
<evidence type="ECO:0000256" key="25">
    <source>
        <dbReference type="PIRSR" id="PIRSR607754-3"/>
    </source>
</evidence>
<evidence type="ECO:0000256" key="15">
    <source>
        <dbReference type="ARBA" id="ARBA00023157"/>
    </source>
</evidence>
<dbReference type="InterPro" id="IPR029044">
    <property type="entry name" value="Nucleotide-diphossugar_trans"/>
</dbReference>
<dbReference type="FunCoup" id="B3S8T7">
    <property type="interactions" value="1148"/>
</dbReference>
<dbReference type="PANTHER" id="PTHR12871:SF0">
    <property type="entry name" value="ALPHA-1,6-MANNOSYL-GLYCOPROTEIN 2-BETA-N-ACETYLGLUCOSAMINYLTRANSFERASE"/>
    <property type="match status" value="1"/>
</dbReference>
<evidence type="ECO:0000256" key="17">
    <source>
        <dbReference type="ARBA" id="ARBA00023211"/>
    </source>
</evidence>
<dbReference type="KEGG" id="tad:TRIADDRAFT_31240"/>
<evidence type="ECO:0000256" key="21">
    <source>
        <dbReference type="ARBA" id="ARBA00032915"/>
    </source>
</evidence>
<dbReference type="GO" id="GO:0000139">
    <property type="term" value="C:Golgi membrane"/>
    <property type="evidence" value="ECO:0000318"/>
    <property type="project" value="GO_Central"/>
</dbReference>
<evidence type="ECO:0000256" key="20">
    <source>
        <dbReference type="ARBA" id="ARBA00032552"/>
    </source>
</evidence>
<feature type="disulfide bond" evidence="25">
    <location>
        <begin position="113"/>
        <end position="127"/>
    </location>
</feature>
<evidence type="ECO:0000256" key="24">
    <source>
        <dbReference type="PIRSR" id="PIRSR607754-2"/>
    </source>
</evidence>
<keyword evidence="8" id="KW-0808">Transferase</keyword>
<feature type="disulfide bond" evidence="25">
    <location>
        <begin position="257"/>
        <end position="363"/>
    </location>
</feature>
<evidence type="ECO:0000256" key="16">
    <source>
        <dbReference type="ARBA" id="ARBA00023180"/>
    </source>
</evidence>
<evidence type="ECO:0000256" key="2">
    <source>
        <dbReference type="ARBA" id="ARBA00004323"/>
    </source>
</evidence>
<proteinExistence type="inferred from homology"/>
<feature type="binding site" evidence="23">
    <location>
        <position position="71"/>
    </location>
    <ligand>
        <name>substrate</name>
    </ligand>
</feature>
<dbReference type="InParanoid" id="B3S8T7"/>
<accession>B3S8T7</accession>
<keyword evidence="13" id="KW-0333">Golgi apparatus</keyword>
<name>B3S8T7_TRIAD</name>
<evidence type="ECO:0000256" key="1">
    <source>
        <dbReference type="ARBA" id="ARBA00001936"/>
    </source>
</evidence>
<keyword evidence="17 24" id="KW-0464">Manganese</keyword>
<evidence type="ECO:0000313" key="26">
    <source>
        <dbReference type="EMBL" id="EDV20761.1"/>
    </source>
</evidence>
<comment type="catalytic activity">
    <reaction evidence="22">
        <text>an N(4)-{beta-D-GlcNAc-(1-&gt;2)-alpha-D-Man-(1-&gt;3)-[alpha-D-Man-(1-&gt;6)]-beta-D-Man-(1-&gt;4)-beta-D-GlcNAc-(1-&gt;4)-beta-D-GlcNAc}-L-asparaginyl-[protein] + UDP-N-acetyl-alpha-D-glucosamine = N(4)-{beta-D-GlcNAc-(1-&gt;2)-alpha-D-Man-(1-&gt;3)-[beta-D-GlcNAc-(1-&gt;2)-alpha-D-Man-(1-&gt;6)]-beta-D-Man-(1-&gt;4)-beta-D-GlcNAc-(1-&gt;4)-beta-D-GlcNAc}-L-asparaginyl-[protein] + UDP + H(+)</text>
        <dbReference type="Rhea" id="RHEA:12941"/>
        <dbReference type="Rhea" id="RHEA-COMP:13526"/>
        <dbReference type="Rhea" id="RHEA-COMP:14369"/>
        <dbReference type="ChEBI" id="CHEBI:15378"/>
        <dbReference type="ChEBI" id="CHEBI:57705"/>
        <dbReference type="ChEBI" id="CHEBI:58223"/>
        <dbReference type="ChEBI" id="CHEBI:60615"/>
        <dbReference type="ChEBI" id="CHEBI:60651"/>
        <dbReference type="EC" id="2.4.1.143"/>
    </reaction>
</comment>
<dbReference type="UniPathway" id="UPA00378"/>
<feature type="binding site" evidence="24">
    <location>
        <position position="292"/>
    </location>
    <ligand>
        <name>Mn(2+)</name>
        <dbReference type="ChEBI" id="CHEBI:29035"/>
    </ligand>
</feature>
<dbReference type="OMA" id="FWSAEIN"/>
<dbReference type="GO" id="GO:0006487">
    <property type="term" value="P:protein N-linked glycosylation"/>
    <property type="evidence" value="ECO:0000318"/>
    <property type="project" value="GO_Central"/>
</dbReference>
<evidence type="ECO:0000256" key="11">
    <source>
        <dbReference type="ARBA" id="ARBA00022968"/>
    </source>
</evidence>
<keyword evidence="10 24" id="KW-0479">Metal-binding</keyword>
<dbReference type="GO" id="GO:0009312">
    <property type="term" value="P:oligosaccharide biosynthetic process"/>
    <property type="evidence" value="ECO:0007669"/>
    <property type="project" value="InterPro"/>
</dbReference>
<dbReference type="GO" id="GO:0008455">
    <property type="term" value="F:alpha-1,6-mannosylglycoprotein 2-beta-N-acetylglucosaminyltransferase activity"/>
    <property type="evidence" value="ECO:0000318"/>
    <property type="project" value="GO_Central"/>
</dbReference>
<dbReference type="PhylomeDB" id="B3S8T7"/>
<protein>
    <recommendedName>
        <fullName evidence="6">Alpha-1,6-mannosyl-glycoprotein 2-beta-N-acetylglucosaminyltransferase</fullName>
        <ecNumber evidence="5">2.4.1.143</ecNumber>
    </recommendedName>
    <alternativeName>
        <fullName evidence="21">Beta-1,2-N-acetylglucosaminyltransferase II</fullName>
    </alternativeName>
    <alternativeName>
        <fullName evidence="20">GlcNAc-T II</fullName>
    </alternativeName>
    <alternativeName>
        <fullName evidence="19">Mannoside acetylglucosaminyltransferase 2</fullName>
    </alternativeName>
    <alternativeName>
        <fullName evidence="18">N-glycosyl-oligosaccharide-glycoprotein N-acetylglucosaminyltransferase II</fullName>
    </alternativeName>
</protein>
<keyword evidence="7" id="KW-0328">Glycosyltransferase</keyword>
<feature type="binding site" evidence="24">
    <location>
        <position position="178"/>
    </location>
    <ligand>
        <name>Mn(2+)</name>
        <dbReference type="ChEBI" id="CHEBI:29035"/>
    </ligand>
</feature>
<dbReference type="AlphaFoldDB" id="B3S8T7"/>
<dbReference type="Pfam" id="PF05060">
    <property type="entry name" value="MGAT2"/>
    <property type="match status" value="1"/>
</dbReference>
<comment type="pathway">
    <text evidence="3">Protein modification; protein glycosylation.</text>
</comment>
<evidence type="ECO:0000256" key="23">
    <source>
        <dbReference type="PIRSR" id="PIRSR607754-1"/>
    </source>
</evidence>
<dbReference type="GO" id="GO:0046872">
    <property type="term" value="F:metal ion binding"/>
    <property type="evidence" value="ECO:0007669"/>
    <property type="project" value="UniProtKB-KW"/>
</dbReference>
<keyword evidence="16" id="KW-0325">Glycoprotein</keyword>
<evidence type="ECO:0000256" key="7">
    <source>
        <dbReference type="ARBA" id="ARBA00022676"/>
    </source>
</evidence>
<dbReference type="HOGENOM" id="CLU_032753_1_0_1"/>
<dbReference type="EMBL" id="DS985257">
    <property type="protein sequence ID" value="EDV20761.1"/>
    <property type="molecule type" value="Genomic_DNA"/>
</dbReference>
<evidence type="ECO:0000256" key="14">
    <source>
        <dbReference type="ARBA" id="ARBA00023136"/>
    </source>
</evidence>
<keyword evidence="27" id="KW-1185">Reference proteome</keyword>
<organism evidence="26 27">
    <name type="scientific">Trichoplax adhaerens</name>
    <name type="common">Trichoplax reptans</name>
    <dbReference type="NCBI Taxonomy" id="10228"/>
    <lineage>
        <taxon>Eukaryota</taxon>
        <taxon>Metazoa</taxon>
        <taxon>Placozoa</taxon>
        <taxon>Uniplacotomia</taxon>
        <taxon>Trichoplacea</taxon>
        <taxon>Trichoplacidae</taxon>
        <taxon>Trichoplax</taxon>
    </lineage>
</organism>
<comment type="subcellular location">
    <subcellularLocation>
        <location evidence="2">Golgi apparatus membrane</location>
        <topology evidence="2">Single-pass type II membrane protein</topology>
    </subcellularLocation>
</comment>
<evidence type="ECO:0000256" key="3">
    <source>
        <dbReference type="ARBA" id="ARBA00004922"/>
    </source>
</evidence>
<evidence type="ECO:0000256" key="12">
    <source>
        <dbReference type="ARBA" id="ARBA00022989"/>
    </source>
</evidence>